<name>A0AAE9YQY6_9GAMM</name>
<evidence type="ECO:0008006" key="3">
    <source>
        <dbReference type="Google" id="ProtNLM"/>
    </source>
</evidence>
<dbReference type="Proteomes" id="UP000032568">
    <property type="component" value="Chromosome"/>
</dbReference>
<organism evidence="1 2">
    <name type="scientific">Thalassomonas actiniarum</name>
    <dbReference type="NCBI Taxonomy" id="485447"/>
    <lineage>
        <taxon>Bacteria</taxon>
        <taxon>Pseudomonadati</taxon>
        <taxon>Pseudomonadota</taxon>
        <taxon>Gammaproteobacteria</taxon>
        <taxon>Alteromonadales</taxon>
        <taxon>Colwelliaceae</taxon>
        <taxon>Thalassomonas</taxon>
    </lineage>
</organism>
<gene>
    <name evidence="1" type="ORF">SG35_001840</name>
</gene>
<dbReference type="RefSeq" id="WP_044834080.1">
    <property type="nucleotide sequence ID" value="NZ_CP059735.1"/>
</dbReference>
<dbReference type="AlphaFoldDB" id="A0AAE9YQY6"/>
<reference evidence="1 2" key="2">
    <citation type="journal article" date="2022" name="Mar. Drugs">
        <title>Bioassay-Guided Fractionation Leads to the Detection of Cholic Acid Generated by the Rare Thalassomonas sp.</title>
        <authorList>
            <person name="Pheiffer F."/>
            <person name="Schneider Y.K."/>
            <person name="Hansen E.H."/>
            <person name="Andersen J.H."/>
            <person name="Isaksson J."/>
            <person name="Busche T."/>
            <person name="R C."/>
            <person name="Kalinowski J."/>
            <person name="Zyl L.V."/>
            <person name="Trindade M."/>
        </authorList>
    </citation>
    <scope>NUCLEOTIDE SEQUENCE [LARGE SCALE GENOMIC DNA]</scope>
    <source>
        <strain evidence="1 2">A5K-106</strain>
    </source>
</reference>
<sequence length="239" mass="24867">MTSGQVAAQIIAYAITGGISAALQGGKFGHGFFAAGVTKGAGTPLLDNVTPENVVGGPIISAAIAGTASKISGGKFANGAMTATFQAILNHYGSVARNNDRATLDKLEKRSHNKFLDDSANKTFKYGTMIVLPGAEFIVIMRGSLVVVGKPGAAGYGAGLVEVGLKIDDGSMASFDFAKLGHDSMFQFYVGPKLVDVLPTPYRLPASVIVNSYSNTVNFVTSYVETGYVGDEKQCQVNI</sequence>
<protein>
    <recommendedName>
        <fullName evidence="3">DUF637 domain-containing protein</fullName>
    </recommendedName>
</protein>
<dbReference type="KEGG" id="tact:SG35_001840"/>
<dbReference type="EMBL" id="CP059735">
    <property type="protein sequence ID" value="WDD99450.1"/>
    <property type="molecule type" value="Genomic_DNA"/>
</dbReference>
<keyword evidence="2" id="KW-1185">Reference proteome</keyword>
<evidence type="ECO:0000313" key="1">
    <source>
        <dbReference type="EMBL" id="WDD99450.1"/>
    </source>
</evidence>
<evidence type="ECO:0000313" key="2">
    <source>
        <dbReference type="Proteomes" id="UP000032568"/>
    </source>
</evidence>
<reference evidence="1 2" key="1">
    <citation type="journal article" date="2015" name="Genome Announc.">
        <title>Draft Genome Sequences of Marine Isolates of Thalassomonas viridans and Thalassomonas actiniarum.</title>
        <authorList>
            <person name="Olonade I."/>
            <person name="van Zyl L.J."/>
            <person name="Trindade M."/>
        </authorList>
    </citation>
    <scope>NUCLEOTIDE SEQUENCE [LARGE SCALE GENOMIC DNA]</scope>
    <source>
        <strain evidence="1 2">A5K-106</strain>
    </source>
</reference>
<accession>A0AAE9YQY6</accession>
<proteinExistence type="predicted"/>